<gene>
    <name evidence="13" type="ORF">US42_C0014G0049</name>
</gene>
<evidence type="ECO:0000256" key="2">
    <source>
        <dbReference type="ARBA" id="ARBA00013025"/>
    </source>
</evidence>
<keyword evidence="4" id="KW-0479">Metal-binding</keyword>
<dbReference type="Proteomes" id="UP000034849">
    <property type="component" value="Unassembled WGS sequence"/>
</dbReference>
<dbReference type="InterPro" id="IPR001645">
    <property type="entry name" value="Folylpolyglutamate_synth"/>
</dbReference>
<dbReference type="NCBIfam" id="TIGR01499">
    <property type="entry name" value="folC"/>
    <property type="match status" value="1"/>
</dbReference>
<dbReference type="GO" id="GO:0005737">
    <property type="term" value="C:cytoplasm"/>
    <property type="evidence" value="ECO:0007669"/>
    <property type="project" value="TreeGrafter"/>
</dbReference>
<keyword evidence="7" id="KW-0460">Magnesium</keyword>
<keyword evidence="3 10" id="KW-0436">Ligase</keyword>
<evidence type="ECO:0000256" key="6">
    <source>
        <dbReference type="ARBA" id="ARBA00022840"/>
    </source>
</evidence>
<evidence type="ECO:0000256" key="7">
    <source>
        <dbReference type="ARBA" id="ARBA00022842"/>
    </source>
</evidence>
<dbReference type="PANTHER" id="PTHR11136">
    <property type="entry name" value="FOLYLPOLYGLUTAMATE SYNTHASE-RELATED"/>
    <property type="match status" value="1"/>
</dbReference>
<dbReference type="InterPro" id="IPR036565">
    <property type="entry name" value="Mur-like_cat_sf"/>
</dbReference>
<dbReference type="GO" id="GO:0008841">
    <property type="term" value="F:dihydrofolate synthase activity"/>
    <property type="evidence" value="ECO:0007669"/>
    <property type="project" value="TreeGrafter"/>
</dbReference>
<dbReference type="InterPro" id="IPR013221">
    <property type="entry name" value="Mur_ligase_cen"/>
</dbReference>
<evidence type="ECO:0000256" key="4">
    <source>
        <dbReference type="ARBA" id="ARBA00022723"/>
    </source>
</evidence>
<evidence type="ECO:0000256" key="9">
    <source>
        <dbReference type="ARBA" id="ARBA00047493"/>
    </source>
</evidence>
<comment type="similarity">
    <text evidence="1 10">Belongs to the folylpolyglutamate synthase family.</text>
</comment>
<dbReference type="PANTHER" id="PTHR11136:SF0">
    <property type="entry name" value="DIHYDROFOLATE SYNTHETASE-RELATED"/>
    <property type="match status" value="1"/>
</dbReference>
<dbReference type="SUPFAM" id="SSF53244">
    <property type="entry name" value="MurD-like peptide ligases, peptide-binding domain"/>
    <property type="match status" value="1"/>
</dbReference>
<organism evidence="13 14">
    <name type="scientific">Candidatus Magasanikbacteria bacterium GW2011_GWC2_37_14</name>
    <dbReference type="NCBI Taxonomy" id="1619046"/>
    <lineage>
        <taxon>Bacteria</taxon>
        <taxon>Candidatus Magasanikiibacteriota</taxon>
    </lineage>
</organism>
<dbReference type="Gene3D" id="3.90.190.20">
    <property type="entry name" value="Mur ligase, C-terminal domain"/>
    <property type="match status" value="1"/>
</dbReference>
<evidence type="ECO:0000256" key="8">
    <source>
        <dbReference type="ARBA" id="ARBA00030592"/>
    </source>
</evidence>
<name>A0A0G0GB31_9BACT</name>
<dbReference type="GO" id="GO:0046872">
    <property type="term" value="F:metal ion binding"/>
    <property type="evidence" value="ECO:0007669"/>
    <property type="project" value="UniProtKB-KW"/>
</dbReference>
<evidence type="ECO:0000256" key="10">
    <source>
        <dbReference type="PIRNR" id="PIRNR001563"/>
    </source>
</evidence>
<dbReference type="EMBL" id="LBSX01000014">
    <property type="protein sequence ID" value="KKQ27152.1"/>
    <property type="molecule type" value="Genomic_DNA"/>
</dbReference>
<dbReference type="PATRIC" id="fig|1619046.3.peg.869"/>
<dbReference type="SUPFAM" id="SSF53623">
    <property type="entry name" value="MurD-like peptide ligases, catalytic domain"/>
    <property type="match status" value="1"/>
</dbReference>
<dbReference type="InterPro" id="IPR036615">
    <property type="entry name" value="Mur_ligase_C_dom_sf"/>
</dbReference>
<accession>A0A0G0GB31</accession>
<reference evidence="13 14" key="1">
    <citation type="journal article" date="2015" name="Nature">
        <title>rRNA introns, odd ribosomes, and small enigmatic genomes across a large radiation of phyla.</title>
        <authorList>
            <person name="Brown C.T."/>
            <person name="Hug L.A."/>
            <person name="Thomas B.C."/>
            <person name="Sharon I."/>
            <person name="Castelle C.J."/>
            <person name="Singh A."/>
            <person name="Wilkins M.J."/>
            <person name="Williams K.H."/>
            <person name="Banfield J.F."/>
        </authorList>
    </citation>
    <scope>NUCLEOTIDE SEQUENCE [LARGE SCALE GENOMIC DNA]</scope>
</reference>
<evidence type="ECO:0000259" key="11">
    <source>
        <dbReference type="Pfam" id="PF02875"/>
    </source>
</evidence>
<evidence type="ECO:0000259" key="12">
    <source>
        <dbReference type="Pfam" id="PF08245"/>
    </source>
</evidence>
<dbReference type="EC" id="6.3.2.17" evidence="2"/>
<dbReference type="STRING" id="1619046.US42_C0014G0049"/>
<keyword evidence="5 10" id="KW-0547">Nucleotide-binding</keyword>
<comment type="caution">
    <text evidence="13">The sequence shown here is derived from an EMBL/GenBank/DDBJ whole genome shotgun (WGS) entry which is preliminary data.</text>
</comment>
<dbReference type="AlphaFoldDB" id="A0A0G0GB31"/>
<dbReference type="GO" id="GO:0005524">
    <property type="term" value="F:ATP binding"/>
    <property type="evidence" value="ECO:0007669"/>
    <property type="project" value="UniProtKB-KW"/>
</dbReference>
<evidence type="ECO:0000256" key="5">
    <source>
        <dbReference type="ARBA" id="ARBA00022741"/>
    </source>
</evidence>
<evidence type="ECO:0000313" key="13">
    <source>
        <dbReference type="EMBL" id="KKQ27152.1"/>
    </source>
</evidence>
<dbReference type="Gene3D" id="3.40.1190.10">
    <property type="entry name" value="Mur-like, catalytic domain"/>
    <property type="match status" value="1"/>
</dbReference>
<evidence type="ECO:0000256" key="3">
    <source>
        <dbReference type="ARBA" id="ARBA00022598"/>
    </source>
</evidence>
<sequence length="435" mass="49802">MNYSQAKKFILLWSKLGRKEYLKDATECGVYLERLQYFLDLIDNPERQIPHYIHVTGTSGKGSVCLMLDSILRANKFKTGTMTSPEVGPTMTRWQINGKTINEQEFAKIITKLKPKLTTYLKNSPYDPISHFELMTAVGLYWFAQKRVKWCILEVGCGGRYDSTNVIPYKDVAVITNIGLDHTEILGKTKTKIAYEKAGIIKRNCKMFTTEKNKNILNIIKAECKKRQVSLEISNNQFPISNQFSNYQIFKYQNNNYKLNALGNHQIKNAILAINIAKSLKIPYSKIKTGLEKTKLPLRVEIISKKPLIILDGAHNPDKMKTTVETVNKLNFINLNLVIGFSEDKNIKKIIKQLITLKLNTIAITKFASQFKKPAKLALIKKMLKDSKINCQIRTFNKSIEAYKWSLKKTKKNDLLLVTGSLYLAGEIRQKLTIH</sequence>
<dbReference type="GO" id="GO:0004326">
    <property type="term" value="F:tetrahydrofolylpolyglutamate synthase activity"/>
    <property type="evidence" value="ECO:0007669"/>
    <property type="project" value="UniProtKB-EC"/>
</dbReference>
<dbReference type="Pfam" id="PF08245">
    <property type="entry name" value="Mur_ligase_M"/>
    <property type="match status" value="1"/>
</dbReference>
<dbReference type="Pfam" id="PF02875">
    <property type="entry name" value="Mur_ligase_C"/>
    <property type="match status" value="1"/>
</dbReference>
<keyword evidence="6 10" id="KW-0067">ATP-binding</keyword>
<evidence type="ECO:0000313" key="14">
    <source>
        <dbReference type="Proteomes" id="UP000034849"/>
    </source>
</evidence>
<comment type="catalytic activity">
    <reaction evidence="9">
        <text>(6S)-5,6,7,8-tetrahydrofolyl-(gamma-L-Glu)(n) + L-glutamate + ATP = (6S)-5,6,7,8-tetrahydrofolyl-(gamma-L-Glu)(n+1) + ADP + phosphate + H(+)</text>
        <dbReference type="Rhea" id="RHEA:10580"/>
        <dbReference type="Rhea" id="RHEA-COMP:14738"/>
        <dbReference type="Rhea" id="RHEA-COMP:14740"/>
        <dbReference type="ChEBI" id="CHEBI:15378"/>
        <dbReference type="ChEBI" id="CHEBI:29985"/>
        <dbReference type="ChEBI" id="CHEBI:30616"/>
        <dbReference type="ChEBI" id="CHEBI:43474"/>
        <dbReference type="ChEBI" id="CHEBI:141005"/>
        <dbReference type="ChEBI" id="CHEBI:456216"/>
        <dbReference type="EC" id="6.3.2.17"/>
    </reaction>
</comment>
<feature type="domain" description="Mur ligase C-terminal" evidence="11">
    <location>
        <begin position="299"/>
        <end position="421"/>
    </location>
</feature>
<protein>
    <recommendedName>
        <fullName evidence="2">tetrahydrofolate synthase</fullName>
        <ecNumber evidence="2">6.3.2.17</ecNumber>
    </recommendedName>
    <alternativeName>
        <fullName evidence="8">Tetrahydrofolylpolyglutamate synthase</fullName>
    </alternativeName>
</protein>
<dbReference type="InterPro" id="IPR004101">
    <property type="entry name" value="Mur_ligase_C"/>
</dbReference>
<feature type="domain" description="Mur ligase central" evidence="12">
    <location>
        <begin position="55"/>
        <end position="276"/>
    </location>
</feature>
<evidence type="ECO:0000256" key="1">
    <source>
        <dbReference type="ARBA" id="ARBA00008276"/>
    </source>
</evidence>
<dbReference type="PIRSF" id="PIRSF001563">
    <property type="entry name" value="Folylpolyglu_synth"/>
    <property type="match status" value="1"/>
</dbReference>
<proteinExistence type="inferred from homology"/>